<evidence type="ECO:0000256" key="2">
    <source>
        <dbReference type="ARBA" id="ARBA00034247"/>
    </source>
</evidence>
<evidence type="ECO:0000256" key="1">
    <source>
        <dbReference type="ARBA" id="ARBA00012528"/>
    </source>
</evidence>
<dbReference type="PANTHER" id="PTHR45138:SF9">
    <property type="entry name" value="DIGUANYLATE CYCLASE DGCM-RELATED"/>
    <property type="match status" value="1"/>
</dbReference>
<evidence type="ECO:0000313" key="5">
    <source>
        <dbReference type="Proteomes" id="UP001279642"/>
    </source>
</evidence>
<name>A0ABU5EE22_9PROT</name>
<proteinExistence type="predicted"/>
<comment type="catalytic activity">
    <reaction evidence="2">
        <text>2 GTP = 3',3'-c-di-GMP + 2 diphosphate</text>
        <dbReference type="Rhea" id="RHEA:24898"/>
        <dbReference type="ChEBI" id="CHEBI:33019"/>
        <dbReference type="ChEBI" id="CHEBI:37565"/>
        <dbReference type="ChEBI" id="CHEBI:58805"/>
        <dbReference type="EC" id="2.7.7.65"/>
    </reaction>
</comment>
<keyword evidence="4" id="KW-0548">Nucleotidyltransferase</keyword>
<dbReference type="PROSITE" id="PS50887">
    <property type="entry name" value="GGDEF"/>
    <property type="match status" value="1"/>
</dbReference>
<dbReference type="SUPFAM" id="SSF55781">
    <property type="entry name" value="GAF domain-like"/>
    <property type="match status" value="1"/>
</dbReference>
<dbReference type="NCBIfam" id="TIGR00254">
    <property type="entry name" value="GGDEF"/>
    <property type="match status" value="1"/>
</dbReference>
<feature type="domain" description="GGDEF" evidence="3">
    <location>
        <begin position="207"/>
        <end position="339"/>
    </location>
</feature>
<dbReference type="RefSeq" id="WP_320509678.1">
    <property type="nucleotide sequence ID" value="NZ_JAXCLW010000005.1"/>
</dbReference>
<dbReference type="GO" id="GO:0052621">
    <property type="term" value="F:diguanylate cyclase activity"/>
    <property type="evidence" value="ECO:0007669"/>
    <property type="project" value="UniProtKB-EC"/>
</dbReference>
<reference evidence="4 5" key="1">
    <citation type="journal article" date="2016" name="Antonie Van Leeuwenhoek">
        <title>Dongia soli sp. nov., isolated from soil from Dokdo, Korea.</title>
        <authorList>
            <person name="Kim D.U."/>
            <person name="Lee H."/>
            <person name="Kim H."/>
            <person name="Kim S.G."/>
            <person name="Ka J.O."/>
        </authorList>
    </citation>
    <scope>NUCLEOTIDE SEQUENCE [LARGE SCALE GENOMIC DNA]</scope>
    <source>
        <strain evidence="4 5">D78</strain>
    </source>
</reference>
<sequence>MPVDHGTAVPDSSRIEHQRLHALQSFEILDTPAEPQFDRIVKIAANLLDMPISLISLIDAKRQWIKAREGLDVAETPRSLAFCSHAIQDNDVMVVEDAATDRRFADNPLVTGAPYIRFYAGAPLRSREGHRLGTLCVIDRKPRSISDEHRAMLEDLAAIVVDELELHRANIDLQRLVGLDSLTGAGNRRQFLARAEREIARARRYGQAVSVMMADIDHFKKINDTYGHESGDRALVETVRQLKRAARPETLLGRIGGEEFALLLPHADLTSAMAAAERLRDSVERIELAAEGRTFGLTISIGVCQITEGMSLEAALHQADQALYQAKRHGRNRVEASNSH</sequence>
<dbReference type="InterPro" id="IPR043128">
    <property type="entry name" value="Rev_trsase/Diguanyl_cyclase"/>
</dbReference>
<dbReference type="InterPro" id="IPR003018">
    <property type="entry name" value="GAF"/>
</dbReference>
<dbReference type="SUPFAM" id="SSF55073">
    <property type="entry name" value="Nucleotide cyclase"/>
    <property type="match status" value="1"/>
</dbReference>
<dbReference type="PANTHER" id="PTHR45138">
    <property type="entry name" value="REGULATORY COMPONENTS OF SENSORY TRANSDUCTION SYSTEM"/>
    <property type="match status" value="1"/>
</dbReference>
<keyword evidence="5" id="KW-1185">Reference proteome</keyword>
<dbReference type="InterPro" id="IPR029787">
    <property type="entry name" value="Nucleotide_cyclase"/>
</dbReference>
<dbReference type="CDD" id="cd01949">
    <property type="entry name" value="GGDEF"/>
    <property type="match status" value="1"/>
</dbReference>
<dbReference type="Proteomes" id="UP001279642">
    <property type="component" value="Unassembled WGS sequence"/>
</dbReference>
<dbReference type="InterPro" id="IPR050469">
    <property type="entry name" value="Diguanylate_Cyclase"/>
</dbReference>
<organism evidence="4 5">
    <name type="scientific">Dongia soli</name>
    <dbReference type="NCBI Taxonomy" id="600628"/>
    <lineage>
        <taxon>Bacteria</taxon>
        <taxon>Pseudomonadati</taxon>
        <taxon>Pseudomonadota</taxon>
        <taxon>Alphaproteobacteria</taxon>
        <taxon>Rhodospirillales</taxon>
        <taxon>Dongiaceae</taxon>
        <taxon>Dongia</taxon>
    </lineage>
</organism>
<dbReference type="InterPro" id="IPR000160">
    <property type="entry name" value="GGDEF_dom"/>
</dbReference>
<dbReference type="SMART" id="SM00267">
    <property type="entry name" value="GGDEF"/>
    <property type="match status" value="1"/>
</dbReference>
<dbReference type="Pfam" id="PF00990">
    <property type="entry name" value="GGDEF"/>
    <property type="match status" value="1"/>
</dbReference>
<dbReference type="Pfam" id="PF01590">
    <property type="entry name" value="GAF"/>
    <property type="match status" value="1"/>
</dbReference>
<evidence type="ECO:0000313" key="4">
    <source>
        <dbReference type="EMBL" id="MDY0884605.1"/>
    </source>
</evidence>
<accession>A0ABU5EE22</accession>
<dbReference type="Gene3D" id="3.30.450.40">
    <property type="match status" value="1"/>
</dbReference>
<dbReference type="InterPro" id="IPR029016">
    <property type="entry name" value="GAF-like_dom_sf"/>
</dbReference>
<evidence type="ECO:0000259" key="3">
    <source>
        <dbReference type="PROSITE" id="PS50887"/>
    </source>
</evidence>
<dbReference type="SMART" id="SM00065">
    <property type="entry name" value="GAF"/>
    <property type="match status" value="1"/>
</dbReference>
<protein>
    <recommendedName>
        <fullName evidence="1">diguanylate cyclase</fullName>
        <ecNumber evidence="1">2.7.7.65</ecNumber>
    </recommendedName>
</protein>
<comment type="caution">
    <text evidence="4">The sequence shown here is derived from an EMBL/GenBank/DDBJ whole genome shotgun (WGS) entry which is preliminary data.</text>
</comment>
<gene>
    <name evidence="4" type="ORF">SMD27_17310</name>
</gene>
<dbReference type="Gene3D" id="3.30.70.270">
    <property type="match status" value="1"/>
</dbReference>
<dbReference type="EMBL" id="JAXCLW010000005">
    <property type="protein sequence ID" value="MDY0884605.1"/>
    <property type="molecule type" value="Genomic_DNA"/>
</dbReference>
<dbReference type="EC" id="2.7.7.65" evidence="1"/>
<keyword evidence="4" id="KW-0808">Transferase</keyword>